<evidence type="ECO:0000256" key="2">
    <source>
        <dbReference type="ARBA" id="ARBA00004651"/>
    </source>
</evidence>
<dbReference type="SMART" id="SM00304">
    <property type="entry name" value="HAMP"/>
    <property type="match status" value="1"/>
</dbReference>
<dbReference type="Gene3D" id="6.10.340.10">
    <property type="match status" value="1"/>
</dbReference>
<feature type="domain" description="Histidine kinase" evidence="12">
    <location>
        <begin position="493"/>
        <end position="715"/>
    </location>
</feature>
<dbReference type="SMART" id="SM00387">
    <property type="entry name" value="HATPase_c"/>
    <property type="match status" value="1"/>
</dbReference>
<dbReference type="Proteomes" id="UP000316238">
    <property type="component" value="Unassembled WGS sequence"/>
</dbReference>
<proteinExistence type="predicted"/>
<comment type="caution">
    <text evidence="14">The sequence shown here is derived from an EMBL/GenBank/DDBJ whole genome shotgun (WGS) entry which is preliminary data.</text>
</comment>
<dbReference type="InterPro" id="IPR003594">
    <property type="entry name" value="HATPase_dom"/>
</dbReference>
<evidence type="ECO:0000256" key="10">
    <source>
        <dbReference type="SAM" id="Coils"/>
    </source>
</evidence>
<dbReference type="InterPro" id="IPR003661">
    <property type="entry name" value="HisK_dim/P_dom"/>
</dbReference>
<evidence type="ECO:0000313" key="14">
    <source>
        <dbReference type="EMBL" id="TAA73921.1"/>
    </source>
</evidence>
<gene>
    <name evidence="14" type="ORF">CDV28_1499</name>
</gene>
<dbReference type="Pfam" id="PF00512">
    <property type="entry name" value="HisKA"/>
    <property type="match status" value="1"/>
</dbReference>
<dbReference type="GO" id="GO:0005886">
    <property type="term" value="C:plasma membrane"/>
    <property type="evidence" value="ECO:0007669"/>
    <property type="project" value="UniProtKB-SubCell"/>
</dbReference>
<keyword evidence="7" id="KW-0547">Nucleotide-binding</keyword>
<evidence type="ECO:0000256" key="5">
    <source>
        <dbReference type="ARBA" id="ARBA00022553"/>
    </source>
</evidence>
<dbReference type="EC" id="2.7.13.3" evidence="3"/>
<evidence type="ECO:0000256" key="8">
    <source>
        <dbReference type="ARBA" id="ARBA00022777"/>
    </source>
</evidence>
<dbReference type="PANTHER" id="PTHR44936:SF10">
    <property type="entry name" value="SENSOR PROTEIN RSTB"/>
    <property type="match status" value="1"/>
</dbReference>
<dbReference type="InterPro" id="IPR036097">
    <property type="entry name" value="HisK_dim/P_sf"/>
</dbReference>
<dbReference type="Pfam" id="PF02518">
    <property type="entry name" value="HATPase_c"/>
    <property type="match status" value="1"/>
</dbReference>
<dbReference type="Gene3D" id="2.60.40.1190">
    <property type="match status" value="1"/>
</dbReference>
<dbReference type="Pfam" id="PF00672">
    <property type="entry name" value="HAMP"/>
    <property type="match status" value="1"/>
</dbReference>
<dbReference type="GO" id="GO:0000155">
    <property type="term" value="F:phosphorelay sensor kinase activity"/>
    <property type="evidence" value="ECO:0007669"/>
    <property type="project" value="InterPro"/>
</dbReference>
<keyword evidence="9" id="KW-0067">ATP-binding</keyword>
<keyword evidence="15" id="KW-1185">Reference proteome</keyword>
<dbReference type="Gene3D" id="1.10.287.130">
    <property type="match status" value="1"/>
</dbReference>
<evidence type="ECO:0000256" key="4">
    <source>
        <dbReference type="ARBA" id="ARBA00022475"/>
    </source>
</evidence>
<comment type="catalytic activity">
    <reaction evidence="1">
        <text>ATP + protein L-histidine = ADP + protein N-phospho-L-histidine.</text>
        <dbReference type="EC" id="2.7.13.3"/>
    </reaction>
</comment>
<dbReference type="InterPro" id="IPR050980">
    <property type="entry name" value="2C_sensor_his_kinase"/>
</dbReference>
<dbReference type="CDD" id="cd00075">
    <property type="entry name" value="HATPase"/>
    <property type="match status" value="1"/>
</dbReference>
<dbReference type="EMBL" id="NQJD01000049">
    <property type="protein sequence ID" value="TAA73921.1"/>
    <property type="molecule type" value="Genomic_DNA"/>
</dbReference>
<evidence type="ECO:0000313" key="15">
    <source>
        <dbReference type="Proteomes" id="UP000316238"/>
    </source>
</evidence>
<keyword evidence="6" id="KW-0808">Transferase</keyword>
<dbReference type="PANTHER" id="PTHR44936">
    <property type="entry name" value="SENSOR PROTEIN CREC"/>
    <property type="match status" value="1"/>
</dbReference>
<reference evidence="14" key="1">
    <citation type="submission" date="2017-07" db="EMBL/GenBank/DDBJ databases">
        <title>The cable genome - Insights into the physiology and evolution of filamentous bacteria capable of sulfide oxidation via long distance electron transfer.</title>
        <authorList>
            <person name="Thorup C."/>
            <person name="Bjerg J.T."/>
            <person name="Schreiber L."/>
            <person name="Nielsen L.P."/>
            <person name="Kjeldsen K.U."/>
            <person name="Boesen T."/>
            <person name="Boggild A."/>
            <person name="Meysman F."/>
            <person name="Geelhoed J."/>
            <person name="Schramm A."/>
        </authorList>
    </citation>
    <scope>NUCLEOTIDE SEQUENCE [LARGE SCALE GENOMIC DNA]</scope>
    <source>
        <strain evidence="14">GS</strain>
    </source>
</reference>
<sequence length="716" mass="81152">MHFSLRLKLALLSLLLLLFPLLGMRLNSTLKNSLIISQKDTLNFTAQAVAAALTNRSDLFNREQFHALNQNRDLYLFQLSNIIRLDGSLEDWQPELTQAEQFGKEHLLSSQESYLPQTLSFRHLVGKQDKHLYAFFEVQDDQVIYRSRNSLRLDRSDHLQIVIEDQQGQRKYLIAPYEPGWVNGFLMPDNPIKFPVSEQRIHGAWKQNESGYILELRIPLELLGSKLAFTVADVDDDQERSVRVLIGTANLAENQEPGWLLSTSEPIEEILRSLDRPYARIRVVDQNQRIRAQVGSLRKPESLPADADQFAKLMRRASELFQPLYRFFTTSFTAEIQEQISQPTALDLQGIKEGLGGKHSITNYLMEDGQAEVMTAITPLYEGGKVIAAVVVEQTTNSILALSNRMIEETITLSVLAFFFGGGIFFLFAYRLSGRIRQLRDQAASAITPDGHIHSTITINQAEDEIGDLGRTLDAMLKQLRQQIEHRERMADNLEHEMRTPLAGVAASLKNLKQEQLRQQESPSKQIMEYIRWAERDVQRLEGLLTSIREAASLKNALLLDSMELLDLGKAVSMWLEHGWQLAFSGTDFVYQPPEQEVMVMGDPVRLHQALDKLVENAVSFHVSGTPVELKLEEQADTVSLQVLNQGPLIEPTMQQQIFNSMISHRPLKDDRPHMGLGLYIVRTIMEHHGGKVSVRNVDDGRTGAAFTITLPMAET</sequence>
<keyword evidence="11" id="KW-0472">Membrane</keyword>
<dbReference type="AlphaFoldDB" id="A0A521FZ46"/>
<keyword evidence="8 14" id="KW-0418">Kinase</keyword>
<feature type="transmembrane region" description="Helical" evidence="11">
    <location>
        <begin position="411"/>
        <end position="430"/>
    </location>
</feature>
<name>A0A521FZ46_9BACT</name>
<organism evidence="14 15">
    <name type="scientific">Candidatus Electronema aureum</name>
    <dbReference type="NCBI Taxonomy" id="2005002"/>
    <lineage>
        <taxon>Bacteria</taxon>
        <taxon>Pseudomonadati</taxon>
        <taxon>Thermodesulfobacteriota</taxon>
        <taxon>Desulfobulbia</taxon>
        <taxon>Desulfobulbales</taxon>
        <taxon>Desulfobulbaceae</taxon>
        <taxon>Candidatus Electronema</taxon>
    </lineage>
</organism>
<protein>
    <recommendedName>
        <fullName evidence="3">histidine kinase</fullName>
        <ecNumber evidence="3">2.7.13.3</ecNumber>
    </recommendedName>
</protein>
<evidence type="ECO:0000256" key="11">
    <source>
        <dbReference type="SAM" id="Phobius"/>
    </source>
</evidence>
<keyword evidence="5" id="KW-0597">Phosphoprotein</keyword>
<dbReference type="CDD" id="cd00082">
    <property type="entry name" value="HisKA"/>
    <property type="match status" value="1"/>
</dbReference>
<evidence type="ECO:0000256" key="7">
    <source>
        <dbReference type="ARBA" id="ARBA00022741"/>
    </source>
</evidence>
<dbReference type="CDD" id="cd06225">
    <property type="entry name" value="HAMP"/>
    <property type="match status" value="1"/>
</dbReference>
<feature type="coiled-coil region" evidence="10">
    <location>
        <begin position="459"/>
        <end position="497"/>
    </location>
</feature>
<dbReference type="PROSITE" id="PS50885">
    <property type="entry name" value="HAMP"/>
    <property type="match status" value="1"/>
</dbReference>
<evidence type="ECO:0000259" key="12">
    <source>
        <dbReference type="PROSITE" id="PS50109"/>
    </source>
</evidence>
<dbReference type="SUPFAM" id="SSF49344">
    <property type="entry name" value="CBD9-like"/>
    <property type="match status" value="1"/>
</dbReference>
<evidence type="ECO:0000256" key="3">
    <source>
        <dbReference type="ARBA" id="ARBA00012438"/>
    </source>
</evidence>
<dbReference type="SUPFAM" id="SSF55874">
    <property type="entry name" value="ATPase domain of HSP90 chaperone/DNA topoisomerase II/histidine kinase"/>
    <property type="match status" value="1"/>
</dbReference>
<feature type="domain" description="HAMP" evidence="13">
    <location>
        <begin position="430"/>
        <end position="485"/>
    </location>
</feature>
<keyword evidence="10" id="KW-0175">Coiled coil</keyword>
<evidence type="ECO:0000259" key="13">
    <source>
        <dbReference type="PROSITE" id="PS50885"/>
    </source>
</evidence>
<dbReference type="PROSITE" id="PS50109">
    <property type="entry name" value="HIS_KIN"/>
    <property type="match status" value="1"/>
</dbReference>
<dbReference type="InterPro" id="IPR036890">
    <property type="entry name" value="HATPase_C_sf"/>
</dbReference>
<evidence type="ECO:0000256" key="1">
    <source>
        <dbReference type="ARBA" id="ARBA00000085"/>
    </source>
</evidence>
<dbReference type="SUPFAM" id="SSF47384">
    <property type="entry name" value="Homodimeric domain of signal transducing histidine kinase"/>
    <property type="match status" value="1"/>
</dbReference>
<dbReference type="SMART" id="SM00388">
    <property type="entry name" value="HisKA"/>
    <property type="match status" value="1"/>
</dbReference>
<keyword evidence="4" id="KW-1003">Cell membrane</keyword>
<comment type="subcellular location">
    <subcellularLocation>
        <location evidence="2">Cell membrane</location>
        <topology evidence="2">Multi-pass membrane protein</topology>
    </subcellularLocation>
</comment>
<accession>A0A521FZ46</accession>
<dbReference type="GO" id="GO:0005524">
    <property type="term" value="F:ATP binding"/>
    <property type="evidence" value="ECO:0007669"/>
    <property type="project" value="UniProtKB-KW"/>
</dbReference>
<dbReference type="InterPro" id="IPR003660">
    <property type="entry name" value="HAMP_dom"/>
</dbReference>
<keyword evidence="11" id="KW-1133">Transmembrane helix</keyword>
<evidence type="ECO:0000256" key="9">
    <source>
        <dbReference type="ARBA" id="ARBA00022840"/>
    </source>
</evidence>
<dbReference type="Gene3D" id="3.30.565.10">
    <property type="entry name" value="Histidine kinase-like ATPase, C-terminal domain"/>
    <property type="match status" value="1"/>
</dbReference>
<dbReference type="InterPro" id="IPR005467">
    <property type="entry name" value="His_kinase_dom"/>
</dbReference>
<evidence type="ECO:0000256" key="6">
    <source>
        <dbReference type="ARBA" id="ARBA00022679"/>
    </source>
</evidence>
<keyword evidence="11" id="KW-0812">Transmembrane</keyword>